<feature type="transmembrane region" description="Helical" evidence="6">
    <location>
        <begin position="311"/>
        <end position="330"/>
    </location>
</feature>
<dbReference type="Proteomes" id="UP000001497">
    <property type="component" value="Chromosome"/>
</dbReference>
<feature type="transmembrane region" description="Helical" evidence="6">
    <location>
        <begin position="184"/>
        <end position="207"/>
    </location>
</feature>
<organism evidence="8 9">
    <name type="scientific">Fibrobacter succinogenes (strain ATCC 19169 / S85)</name>
    <dbReference type="NCBI Taxonomy" id="59374"/>
    <lineage>
        <taxon>Bacteria</taxon>
        <taxon>Pseudomonadati</taxon>
        <taxon>Fibrobacterota</taxon>
        <taxon>Fibrobacteria</taxon>
        <taxon>Fibrobacterales</taxon>
        <taxon>Fibrobacteraceae</taxon>
        <taxon>Fibrobacter</taxon>
    </lineage>
</organism>
<evidence type="ECO:0000256" key="3">
    <source>
        <dbReference type="ARBA" id="ARBA00022692"/>
    </source>
</evidence>
<feature type="transmembrane region" description="Helical" evidence="6">
    <location>
        <begin position="12"/>
        <end position="37"/>
    </location>
</feature>
<evidence type="ECO:0000313" key="7">
    <source>
        <dbReference type="EMBL" id="ACX76022.1"/>
    </source>
</evidence>
<dbReference type="GO" id="GO:0015297">
    <property type="term" value="F:antiporter activity"/>
    <property type="evidence" value="ECO:0007669"/>
    <property type="project" value="InterPro"/>
</dbReference>
<gene>
    <name evidence="7" type="ordered locus">Fisuc_2436</name>
    <name evidence="8" type="ordered locus">FSU_2999</name>
</gene>
<dbReference type="GO" id="GO:0042910">
    <property type="term" value="F:xenobiotic transmembrane transporter activity"/>
    <property type="evidence" value="ECO:0007669"/>
    <property type="project" value="InterPro"/>
</dbReference>
<dbReference type="PANTHER" id="PTHR43823:SF3">
    <property type="entry name" value="MULTIDRUG EXPORT PROTEIN MEPA"/>
    <property type="match status" value="1"/>
</dbReference>
<evidence type="ECO:0000313" key="8">
    <source>
        <dbReference type="EMBL" id="ADL26981.1"/>
    </source>
</evidence>
<sequence length="576" mass="64239">MFKTFLSRKFFSLLLSSTIGQLVITVLTLSDSMIAGVMLGEDAVAAICLVVPAYSLAGFWGCLVALGVPIIYNRAMGEFDKKKADRCFAFGLFMSLLMGVILFVTFMVIGDAYLRFYEPSSIVFGAAKDYFFWYKFTFLLLPLYTLMYVMVLADGDETLSMVSGIVQIVGNIVCSIVLVKFIGIAGIGLGSFIGTVAAILVSFAHLLRQGNSLKLGFYFSFRWLIDVVKYSAVDAGSYLFLAFYIAVMNRFITFAYGPEMLVLGAIVLFIKEIQVLFDGVGESFSPLMNIYLGEESYDAVKKCYRLSQKTAVVEGLALTLLLLLLAPYVVKLYDISDPLMFSYAVGGARIEVLGLVFLSLLYLLSSYYLLIDKIKLGFMMSALRDVLVVTPVCVFLGYFFGVYGMFAGIAVSPVLAYVISVLYIRIRYGAENYPLLLADKLKGFKHKFYELKLDPASIVKTQQQAEKFLCENGVDRKIVSKVKLLIEDIYMLIYEKNGADKAVYAECTVIIRETGVQIITKDDGILFDLSSDDVIAGSIVEFMVSGYMEKLKENKKYLTTMSYNRNTFKVNNEVRV</sequence>
<dbReference type="HOGENOM" id="CLU_473082_0_0_0"/>
<feature type="transmembrane region" description="Helical" evidence="6">
    <location>
        <begin position="406"/>
        <end position="424"/>
    </location>
</feature>
<protein>
    <submittedName>
        <fullName evidence="7">Multi antimicrobial extrusion protein MatE</fullName>
    </submittedName>
    <submittedName>
        <fullName evidence="8">Putative membrane protein</fullName>
    </submittedName>
</protein>
<evidence type="ECO:0000256" key="1">
    <source>
        <dbReference type="ARBA" id="ARBA00004651"/>
    </source>
</evidence>
<keyword evidence="10" id="KW-1185">Reference proteome</keyword>
<dbReference type="STRING" id="59374.FSU_2999"/>
<dbReference type="KEGG" id="fsu:Fisuc_2436"/>
<proteinExistence type="predicted"/>
<dbReference type="EMBL" id="CP002158">
    <property type="protein sequence ID" value="ADL26981.1"/>
    <property type="molecule type" value="Genomic_DNA"/>
</dbReference>
<feature type="transmembrane region" description="Helical" evidence="6">
    <location>
        <begin position="87"/>
        <end position="110"/>
    </location>
</feature>
<comment type="subcellular location">
    <subcellularLocation>
        <location evidence="1">Cell membrane</location>
        <topology evidence="1">Multi-pass membrane protein</topology>
    </subcellularLocation>
</comment>
<name>C9RLK7_FIBSS</name>
<keyword evidence="5 6" id="KW-0472">Membrane</keyword>
<evidence type="ECO:0000256" key="2">
    <source>
        <dbReference type="ARBA" id="ARBA00022475"/>
    </source>
</evidence>
<dbReference type="RefSeq" id="WP_014547053.1">
    <property type="nucleotide sequence ID" value="NC_013410.1"/>
</dbReference>
<evidence type="ECO:0000256" key="5">
    <source>
        <dbReference type="ARBA" id="ARBA00023136"/>
    </source>
</evidence>
<accession>C9RLK7</accession>
<keyword evidence="4 6" id="KW-1133">Transmembrane helix</keyword>
<dbReference type="InterPro" id="IPR002528">
    <property type="entry name" value="MATE_fam"/>
</dbReference>
<dbReference type="OrthoDB" id="9808973at2"/>
<feature type="transmembrane region" description="Helical" evidence="6">
    <location>
        <begin position="227"/>
        <end position="245"/>
    </location>
</feature>
<dbReference type="GO" id="GO:0005886">
    <property type="term" value="C:plasma membrane"/>
    <property type="evidence" value="ECO:0007669"/>
    <property type="project" value="UniProtKB-SubCell"/>
</dbReference>
<evidence type="ECO:0000313" key="10">
    <source>
        <dbReference type="Proteomes" id="UP000001497"/>
    </source>
</evidence>
<feature type="transmembrane region" description="Helical" evidence="6">
    <location>
        <begin position="251"/>
        <end position="270"/>
    </location>
</feature>
<keyword evidence="3 6" id="KW-0812">Transmembrane</keyword>
<evidence type="ECO:0000256" key="4">
    <source>
        <dbReference type="ARBA" id="ARBA00022989"/>
    </source>
</evidence>
<feature type="transmembrane region" description="Helical" evidence="6">
    <location>
        <begin position="382"/>
        <end position="400"/>
    </location>
</feature>
<feature type="transmembrane region" description="Helical" evidence="6">
    <location>
        <begin position="43"/>
        <end position="66"/>
    </location>
</feature>
<dbReference type="AlphaFoldDB" id="C9RLK7"/>
<keyword evidence="2" id="KW-1003">Cell membrane</keyword>
<dbReference type="KEGG" id="fsc:FSU_2999"/>
<evidence type="ECO:0000313" key="9">
    <source>
        <dbReference type="Proteomes" id="UP000000517"/>
    </source>
</evidence>
<dbReference type="Proteomes" id="UP000000517">
    <property type="component" value="Chromosome"/>
</dbReference>
<dbReference type="PANTHER" id="PTHR43823">
    <property type="entry name" value="SPORULATION PROTEIN YKVU"/>
    <property type="match status" value="1"/>
</dbReference>
<reference evidence="8" key="3">
    <citation type="submission" date="2010-08" db="EMBL/GenBank/DDBJ databases">
        <authorList>
            <person name="Durkin A.S."/>
            <person name="Nelson K.E."/>
            <person name="Morrison M."/>
            <person name="Forsberg C.W."/>
            <person name="Wilson D.B."/>
            <person name="Russell J.B."/>
            <person name="Cann I.K.O."/>
            <person name="Mackie R.I."/>
            <person name="White B.A."/>
        </authorList>
    </citation>
    <scope>NUCLEOTIDE SEQUENCE</scope>
    <source>
        <strain evidence="8">S85</strain>
    </source>
</reference>
<dbReference type="InterPro" id="IPR051327">
    <property type="entry name" value="MATE_MepA_subfamily"/>
</dbReference>
<feature type="transmembrane region" description="Helical" evidence="6">
    <location>
        <begin position="130"/>
        <end position="151"/>
    </location>
</feature>
<feature type="transmembrane region" description="Helical" evidence="6">
    <location>
        <begin position="350"/>
        <end position="370"/>
    </location>
</feature>
<reference evidence="9" key="2">
    <citation type="submission" date="2010-08" db="EMBL/GenBank/DDBJ databases">
        <title>Complete sequence of Fibrobacter succinogenes subsp. succinogenes S85.</title>
        <authorList>
            <person name="Durkin A.S."/>
            <person name="Nelson K.E."/>
            <person name="Morrison M."/>
            <person name="Forsberg C.W."/>
            <person name="Wilson D.B."/>
            <person name="Russell J.B."/>
            <person name="Cann I.K.O."/>
            <person name="Mackie R.I."/>
            <person name="White B.A."/>
        </authorList>
    </citation>
    <scope>NUCLEOTIDE SEQUENCE [LARGE SCALE GENOMIC DNA]</scope>
    <source>
        <strain evidence="9">ATCC 19169 / S85</strain>
    </source>
</reference>
<dbReference type="eggNOG" id="COG0534">
    <property type="taxonomic scope" value="Bacteria"/>
</dbReference>
<evidence type="ECO:0000256" key="6">
    <source>
        <dbReference type="SAM" id="Phobius"/>
    </source>
</evidence>
<dbReference type="Pfam" id="PF01554">
    <property type="entry name" value="MatE"/>
    <property type="match status" value="1"/>
</dbReference>
<reference evidence="7 10" key="1">
    <citation type="submission" date="2009-10" db="EMBL/GenBank/DDBJ databases">
        <title>Complete sequence of Fibrobacter succinogenes subsp. succinogenes S85.</title>
        <authorList>
            <consortium name="US DOE Joint Genome Institute"/>
            <person name="Lucas S."/>
            <person name="Copeland A."/>
            <person name="Lapidus A."/>
            <person name="Glavina del Rio T."/>
            <person name="Tice H."/>
            <person name="Bruce D."/>
            <person name="Goodwin L."/>
            <person name="Pitluck S."/>
            <person name="Chertkov O."/>
            <person name="Detter J.C."/>
            <person name="Han C."/>
            <person name="Tapia R."/>
            <person name="Larimer F."/>
            <person name="Land M."/>
            <person name="Hauser L."/>
            <person name="Kyrpides N."/>
            <person name="Mikhailova N."/>
            <person name="Weimer P.J."/>
            <person name="Stevenson D.M."/>
            <person name="Boyum J."/>
            <person name="Brumm P.I."/>
            <person name="Mead D."/>
        </authorList>
    </citation>
    <scope>NUCLEOTIDE SEQUENCE [LARGE SCALE GENOMIC DNA]</scope>
    <source>
        <strain evidence="10">ATCC 19169 / S85</strain>
        <strain evidence="7">S85</strain>
    </source>
</reference>
<dbReference type="EMBL" id="CP001792">
    <property type="protein sequence ID" value="ACX76022.1"/>
    <property type="molecule type" value="Genomic_DNA"/>
</dbReference>
<feature type="transmembrane region" description="Helical" evidence="6">
    <location>
        <begin position="158"/>
        <end position="178"/>
    </location>
</feature>